<keyword evidence="5" id="KW-0547">Nucleotide-binding</keyword>
<feature type="region of interest" description="Disordered" evidence="9">
    <location>
        <begin position="142"/>
        <end position="166"/>
    </location>
</feature>
<evidence type="ECO:0000256" key="10">
    <source>
        <dbReference type="SAM" id="Phobius"/>
    </source>
</evidence>
<dbReference type="Gene3D" id="1.20.1560.10">
    <property type="entry name" value="ABC transporter type 1, transmembrane domain"/>
    <property type="match status" value="2"/>
</dbReference>
<dbReference type="SUPFAM" id="SSF52540">
    <property type="entry name" value="P-loop containing nucleoside triphosphate hydrolases"/>
    <property type="match status" value="2"/>
</dbReference>
<dbReference type="SMART" id="SM00382">
    <property type="entry name" value="AAA"/>
    <property type="match status" value="2"/>
</dbReference>
<dbReference type="InterPro" id="IPR003593">
    <property type="entry name" value="AAA+_ATPase"/>
</dbReference>
<accession>A0ABR4MWY9</accession>
<evidence type="ECO:0000259" key="11">
    <source>
        <dbReference type="PROSITE" id="PS50893"/>
    </source>
</evidence>
<feature type="region of interest" description="Disordered" evidence="9">
    <location>
        <begin position="97"/>
        <end position="121"/>
    </location>
</feature>
<evidence type="ECO:0000313" key="13">
    <source>
        <dbReference type="EMBL" id="KAL2911817.1"/>
    </source>
</evidence>
<feature type="transmembrane region" description="Helical" evidence="10">
    <location>
        <begin position="381"/>
        <end position="403"/>
    </location>
</feature>
<evidence type="ECO:0000256" key="7">
    <source>
        <dbReference type="ARBA" id="ARBA00022989"/>
    </source>
</evidence>
<keyword evidence="14" id="KW-1185">Reference proteome</keyword>
<dbReference type="CDD" id="cd03250">
    <property type="entry name" value="ABCC_MRP_domain1"/>
    <property type="match status" value="1"/>
</dbReference>
<sequence length="1634" mass="178303">MDLDGCEPATTISPQAREACVAVHFPANTPQESRDVLLPLEEPTRSLSAGQHPLPPPRTGHMQRQLSESSGLAAIASRSGAASPVVASDAASRVGIPVTGSGRSSRGRVSSDGAKGMSQAAEPSFAIEMSAAKGGFRNSAAEPKAIKKPHEASAIPMSPSLSSFKSRSQTNLYQQISFSYMNDLIKQGSRREILVEEYPPVENDDDAGDASHRILTAWRQEHAQRGSAASLWRVLRKVYGWQYTGIGLLFLFETFVKIAESFLLGLLLDWFDSGTDASEGYARAAALSSAVIIHALINQYKFFLGTRLGMQIRVGLTAAIYQKCLSLPLAQVSSSGQIINMISNELQRIEDAAGFAFYIVIGPIEALLVFYFVYEQIGLAAVAAVGALLMLVPLQSVFANQFAVLRRATNVHRDNRTKSITDMIAGMLVVKLYAWELPFIGRIKDLRDKELASIRKASVLRALNEAIFFASSSIVSMFAFVSFYFLGGVLTASNVFTCLTYLQTVRQTMTNLFSKGLQFSSEAMVSLQRVQQFLLRPEFEKRSSGPADMVNLKEFNHPSTAIAIKDGSFSWKPGTKAKQERAVEIQCSDAKAQAVKMPPLPPRAEPDLVLRNIDLCVRFGELLGVCGPVGSGKTSLINAILGEIECVSGFVAVRSQSIAYVSQSAWILPGTIKDNILFGRAYREEWFWEVVRACALEADIERLSMREHTFLGERGFTVSGGQRARIALARAVYADAEVYLLDDPLSAVDPHVGRHIFEQCIRGVLKRKAVILVTHLLQYVERCNEVLLLESGAMVQSGKFGRVASVEGSAFAAVMREYSVPEGLDAIAAKANSTAAAAKMQKEQSRRVVKTSVMGLGGATTSMPGGNSAHVDESPGASPFNSGNSTMGTAIGKKVLLDSSQTQPPRKNAFDETDDSDDDLSEADIEALRISLAKRKSIVKSQTPTEPKPEANDLAAEAAKANKTYNTEDVKRGSVSSRIYIDYLAAGAPALSIVCLVALLFAGEMLLLATDWWLSRWATMSAGTQQNPQNLYVFAALAFSTLLVSILRAVWFFSICIAASKELFSKMLSNVFAAPMSFFQANPQGRLINRFSKDVSLLDEMLPQTFFDVTQRSLMILGTLAIATWIIPYVALAIPAIGIAFVLLRKSYMRASRQMKRLEATTRSPVLSTLSLSLEGLALIRSFGAQQRFVRDFVGLQNDNTRVYFAFMSSGRWLGLRLDFLASNFLTVVAMGSIAIQHPLGLSSTSVGLLLSYVLQLVGLLQWSVRQSAEVENLMVSTERVMEYGRLAHEETQHARDNALKPSKEWPQHGRVNIRGMWLQYPGAERHVLKNISVALPAGAKVGIVGRTGAGKSSFIQALFRLFEPSPPGSIEIDGIKTSDVSLLDLRSRLAIIPQEPVCFKGTLRFNLDPRGEHSDDDIWRVLDVVELKDRVMEMAKRLDSEVAENGGNLSVGERQLICLARAVLRGSRIVVMDEATSSVDVRTDRLVQSIVGAQTGDHASFSQLARQMDDSGSCADVTALGELSFKTATVITIAHRLHTIIDYDVILVLENGLLVEHGPPWTLLEKDAAEKTAFFARMVAQLGPESQQHLVRLANMHKRLTRAISRRATAASNKDRASLQHAIASAGGTMPRG</sequence>
<gene>
    <name evidence="13" type="ORF">HK105_208667</name>
</gene>
<dbReference type="InterPro" id="IPR011527">
    <property type="entry name" value="ABC1_TM_dom"/>
</dbReference>
<dbReference type="Pfam" id="PF00005">
    <property type="entry name" value="ABC_tran"/>
    <property type="match status" value="2"/>
</dbReference>
<reference evidence="13 14" key="1">
    <citation type="submission" date="2023-09" db="EMBL/GenBank/DDBJ databases">
        <title>Pangenome analysis of Batrachochytrium dendrobatidis and related Chytrids.</title>
        <authorList>
            <person name="Yacoub M.N."/>
            <person name="Stajich J.E."/>
            <person name="James T.Y."/>
        </authorList>
    </citation>
    <scope>NUCLEOTIDE SEQUENCE [LARGE SCALE GENOMIC DNA]</scope>
    <source>
        <strain evidence="13 14">JEL0888</strain>
    </source>
</reference>
<comment type="caution">
    <text evidence="13">The sequence shown here is derived from an EMBL/GenBank/DDBJ whole genome shotgun (WGS) entry which is preliminary data.</text>
</comment>
<dbReference type="PROSITE" id="PS50929">
    <property type="entry name" value="ABC_TM1F"/>
    <property type="match status" value="2"/>
</dbReference>
<keyword evidence="7 10" id="KW-1133">Transmembrane helix</keyword>
<dbReference type="InterPro" id="IPR027417">
    <property type="entry name" value="P-loop_NTPase"/>
</dbReference>
<feature type="transmembrane region" description="Helical" evidence="10">
    <location>
        <begin position="1031"/>
        <end position="1060"/>
    </location>
</feature>
<keyword evidence="4 10" id="KW-0812">Transmembrane</keyword>
<dbReference type="InterPro" id="IPR044746">
    <property type="entry name" value="ABCC_6TM_D1"/>
</dbReference>
<feature type="domain" description="ABC transporter" evidence="11">
    <location>
        <begin position="1312"/>
        <end position="1577"/>
    </location>
</feature>
<evidence type="ECO:0000256" key="1">
    <source>
        <dbReference type="ARBA" id="ARBA00004141"/>
    </source>
</evidence>
<feature type="transmembrane region" description="Helical" evidence="10">
    <location>
        <begin position="983"/>
        <end position="1010"/>
    </location>
</feature>
<dbReference type="Proteomes" id="UP001527925">
    <property type="component" value="Unassembled WGS sequence"/>
</dbReference>
<dbReference type="Gene3D" id="3.40.50.300">
    <property type="entry name" value="P-loop containing nucleotide triphosphate hydrolases"/>
    <property type="match status" value="2"/>
</dbReference>
<feature type="compositionally biased region" description="Low complexity" evidence="9">
    <location>
        <begin position="97"/>
        <end position="111"/>
    </location>
</feature>
<dbReference type="CDD" id="cd03244">
    <property type="entry name" value="ABCC_MRP_domain2"/>
    <property type="match status" value="1"/>
</dbReference>
<protein>
    <submittedName>
        <fullName evidence="13">Uncharacterized protein</fullName>
    </submittedName>
</protein>
<evidence type="ECO:0000313" key="14">
    <source>
        <dbReference type="Proteomes" id="UP001527925"/>
    </source>
</evidence>
<comment type="subcellular location">
    <subcellularLocation>
        <location evidence="1">Membrane</location>
        <topology evidence="1">Multi-pass membrane protein</topology>
    </subcellularLocation>
</comment>
<dbReference type="PROSITE" id="PS00211">
    <property type="entry name" value="ABC_TRANSPORTER_1"/>
    <property type="match status" value="2"/>
</dbReference>
<dbReference type="SUPFAM" id="SSF90123">
    <property type="entry name" value="ABC transporter transmembrane region"/>
    <property type="match status" value="2"/>
</dbReference>
<evidence type="ECO:0000256" key="4">
    <source>
        <dbReference type="ARBA" id="ARBA00022692"/>
    </source>
</evidence>
<keyword evidence="8 10" id="KW-0472">Membrane</keyword>
<dbReference type="Pfam" id="PF00664">
    <property type="entry name" value="ABC_membrane"/>
    <property type="match status" value="2"/>
</dbReference>
<feature type="domain" description="ABC transmembrane type-1" evidence="12">
    <location>
        <begin position="245"/>
        <end position="521"/>
    </location>
</feature>
<feature type="transmembrane region" description="Helical" evidence="10">
    <location>
        <begin position="1214"/>
        <end position="1235"/>
    </location>
</feature>
<evidence type="ECO:0000256" key="5">
    <source>
        <dbReference type="ARBA" id="ARBA00022741"/>
    </source>
</evidence>
<keyword evidence="3" id="KW-0813">Transport</keyword>
<evidence type="ECO:0000256" key="8">
    <source>
        <dbReference type="ARBA" id="ARBA00023136"/>
    </source>
</evidence>
<dbReference type="PANTHER" id="PTHR24223">
    <property type="entry name" value="ATP-BINDING CASSETTE SUB-FAMILY C"/>
    <property type="match status" value="1"/>
</dbReference>
<feature type="region of interest" description="Disordered" evidence="9">
    <location>
        <begin position="898"/>
        <end position="920"/>
    </location>
</feature>
<comment type="similarity">
    <text evidence="2">Belongs to the ABC transporter superfamily. ABCC family. Conjugate transporter (TC 3.A.1.208) subfamily.</text>
</comment>
<feature type="transmembrane region" description="Helical" evidence="10">
    <location>
        <begin position="1114"/>
        <end position="1144"/>
    </location>
</feature>
<organism evidence="13 14">
    <name type="scientific">Polyrhizophydium stewartii</name>
    <dbReference type="NCBI Taxonomy" id="2732419"/>
    <lineage>
        <taxon>Eukaryota</taxon>
        <taxon>Fungi</taxon>
        <taxon>Fungi incertae sedis</taxon>
        <taxon>Chytridiomycota</taxon>
        <taxon>Chytridiomycota incertae sedis</taxon>
        <taxon>Chytridiomycetes</taxon>
        <taxon>Rhizophydiales</taxon>
        <taxon>Rhizophydiales incertae sedis</taxon>
        <taxon>Polyrhizophydium</taxon>
    </lineage>
</organism>
<dbReference type="InterPro" id="IPR017871">
    <property type="entry name" value="ABC_transporter-like_CS"/>
</dbReference>
<feature type="transmembrane region" description="Helical" evidence="10">
    <location>
        <begin position="462"/>
        <end position="486"/>
    </location>
</feature>
<proteinExistence type="inferred from homology"/>
<evidence type="ECO:0000256" key="9">
    <source>
        <dbReference type="SAM" id="MobiDB-lite"/>
    </source>
</evidence>
<feature type="transmembrane region" description="Helical" evidence="10">
    <location>
        <begin position="352"/>
        <end position="374"/>
    </location>
</feature>
<evidence type="ECO:0000256" key="6">
    <source>
        <dbReference type="ARBA" id="ARBA00022840"/>
    </source>
</evidence>
<evidence type="ECO:0000256" key="2">
    <source>
        <dbReference type="ARBA" id="ARBA00009726"/>
    </source>
</evidence>
<feature type="transmembrane region" description="Helical" evidence="10">
    <location>
        <begin position="280"/>
        <end position="300"/>
    </location>
</feature>
<feature type="domain" description="ABC transporter" evidence="11">
    <location>
        <begin position="595"/>
        <end position="816"/>
    </location>
</feature>
<dbReference type="InterPro" id="IPR003439">
    <property type="entry name" value="ABC_transporter-like_ATP-bd"/>
</dbReference>
<dbReference type="InterPro" id="IPR050173">
    <property type="entry name" value="ABC_transporter_C-like"/>
</dbReference>
<dbReference type="EMBL" id="JADGIZ020000086">
    <property type="protein sequence ID" value="KAL2911817.1"/>
    <property type="molecule type" value="Genomic_DNA"/>
</dbReference>
<dbReference type="PROSITE" id="PS50893">
    <property type="entry name" value="ABC_TRANSPORTER_2"/>
    <property type="match status" value="2"/>
</dbReference>
<feature type="compositionally biased region" description="Acidic residues" evidence="9">
    <location>
        <begin position="911"/>
        <end position="920"/>
    </location>
</feature>
<feature type="domain" description="ABC transmembrane type-1" evidence="12">
    <location>
        <begin position="996"/>
        <end position="1273"/>
    </location>
</feature>
<dbReference type="PANTHER" id="PTHR24223:SF456">
    <property type="entry name" value="MULTIDRUG RESISTANCE-ASSOCIATED PROTEIN LETHAL(2)03659"/>
    <property type="match status" value="1"/>
</dbReference>
<feature type="transmembrane region" description="Helical" evidence="10">
    <location>
        <begin position="243"/>
        <end position="268"/>
    </location>
</feature>
<evidence type="ECO:0000256" key="3">
    <source>
        <dbReference type="ARBA" id="ARBA00022448"/>
    </source>
</evidence>
<keyword evidence="6" id="KW-0067">ATP-binding</keyword>
<dbReference type="InterPro" id="IPR036640">
    <property type="entry name" value="ABC1_TM_sf"/>
</dbReference>
<evidence type="ECO:0000259" key="12">
    <source>
        <dbReference type="PROSITE" id="PS50929"/>
    </source>
</evidence>
<feature type="region of interest" description="Disordered" evidence="9">
    <location>
        <begin position="859"/>
        <end position="885"/>
    </location>
</feature>
<name>A0ABR4MWY9_9FUNG</name>
<dbReference type="CDD" id="cd18579">
    <property type="entry name" value="ABC_6TM_ABCC_D1"/>
    <property type="match status" value="1"/>
</dbReference>